<dbReference type="AlphaFoldDB" id="A0A336MHN8"/>
<dbReference type="GO" id="GO:0032588">
    <property type="term" value="C:trans-Golgi network membrane"/>
    <property type="evidence" value="ECO:0007669"/>
    <property type="project" value="TreeGrafter"/>
</dbReference>
<protein>
    <recommendedName>
        <fullName evidence="5">Secretory carrier-associated membrane protein</fullName>
        <shortName evidence="5">Secretory carrier membrane protein</shortName>
    </recommendedName>
</protein>
<proteinExistence type="inferred from homology"/>
<dbReference type="InterPro" id="IPR007273">
    <property type="entry name" value="SCAMP"/>
</dbReference>
<evidence type="ECO:0000313" key="7">
    <source>
        <dbReference type="EMBL" id="SSX25538.1"/>
    </source>
</evidence>
<sequence length="332" mass="37097">MSNFEDNPFGEPIIADPFADPSIQRVAQNTQANQNSLENYQPFEQLNNSQNGPAVMQPTAQTVIPTAVSDPAAVTQITTAELQRRQEELERKAQELERREQELRNNTSNARPNNWPPLPAACCGLQPCFYHDIQLDIPTEFQKIVTNLYRLWIFYALLLVVNILGGLIVILNGGHFATFGLSIFYSIIFIPSSFLCWYRPIYKAFQKDSSFNFMVFFLVFFFQFIVTLIQALGPNDGGHCGFIMALSQFDGTAGGIFAGIFLLLIASGFALAAAANIIMLGKVHMIYRASGTTSMAKAQQEFQSEFWRNQTVQNATNEALGNAVGSAFRQRY</sequence>
<feature type="region of interest" description="Disordered" evidence="6">
    <location>
        <begin position="86"/>
        <end position="111"/>
    </location>
</feature>
<keyword evidence="5" id="KW-0813">Transport</keyword>
<evidence type="ECO:0000256" key="2">
    <source>
        <dbReference type="ARBA" id="ARBA00022692"/>
    </source>
</evidence>
<dbReference type="PANTHER" id="PTHR10687">
    <property type="entry name" value="SECRETORY CARRIER-ASSOCIATED MEMBRANE PROTEIN SCAMP"/>
    <property type="match status" value="1"/>
</dbReference>
<keyword evidence="4 5" id="KW-0472">Membrane</keyword>
<comment type="similarity">
    <text evidence="5">Belongs to the SCAMP family.</text>
</comment>
<evidence type="ECO:0000256" key="6">
    <source>
        <dbReference type="SAM" id="MobiDB-lite"/>
    </source>
</evidence>
<dbReference type="GO" id="GO:0055038">
    <property type="term" value="C:recycling endosome membrane"/>
    <property type="evidence" value="ECO:0007669"/>
    <property type="project" value="TreeGrafter"/>
</dbReference>
<evidence type="ECO:0000256" key="3">
    <source>
        <dbReference type="ARBA" id="ARBA00022989"/>
    </source>
</evidence>
<dbReference type="OMA" id="NMVACIF"/>
<keyword evidence="2 5" id="KW-0812">Transmembrane</keyword>
<dbReference type="GO" id="GO:0015031">
    <property type="term" value="P:protein transport"/>
    <property type="evidence" value="ECO:0007669"/>
    <property type="project" value="InterPro"/>
</dbReference>
<gene>
    <name evidence="7" type="primary">CSON012449</name>
</gene>
<comment type="subcellular location">
    <subcellularLocation>
        <location evidence="1 5">Membrane</location>
        <topology evidence="1 5">Multi-pass membrane protein</topology>
    </subcellularLocation>
</comment>
<reference evidence="7" key="1">
    <citation type="submission" date="2018-07" db="EMBL/GenBank/DDBJ databases">
        <authorList>
            <person name="Quirk P.G."/>
            <person name="Krulwich T.A."/>
        </authorList>
    </citation>
    <scope>NUCLEOTIDE SEQUENCE</scope>
</reference>
<organism evidence="7">
    <name type="scientific">Culicoides sonorensis</name>
    <name type="common">Biting midge</name>
    <dbReference type="NCBI Taxonomy" id="179676"/>
    <lineage>
        <taxon>Eukaryota</taxon>
        <taxon>Metazoa</taxon>
        <taxon>Ecdysozoa</taxon>
        <taxon>Arthropoda</taxon>
        <taxon>Hexapoda</taxon>
        <taxon>Insecta</taxon>
        <taxon>Pterygota</taxon>
        <taxon>Neoptera</taxon>
        <taxon>Endopterygota</taxon>
        <taxon>Diptera</taxon>
        <taxon>Nematocera</taxon>
        <taxon>Chironomoidea</taxon>
        <taxon>Ceratopogonidae</taxon>
        <taxon>Ceratopogoninae</taxon>
        <taxon>Culicoides</taxon>
        <taxon>Monoculicoides</taxon>
    </lineage>
</organism>
<evidence type="ECO:0000256" key="4">
    <source>
        <dbReference type="ARBA" id="ARBA00023136"/>
    </source>
</evidence>
<accession>A0A336MHN8</accession>
<evidence type="ECO:0000256" key="1">
    <source>
        <dbReference type="ARBA" id="ARBA00004141"/>
    </source>
</evidence>
<feature type="transmembrane region" description="Helical" evidence="5">
    <location>
        <begin position="253"/>
        <end position="278"/>
    </location>
</feature>
<feature type="compositionally biased region" description="Basic and acidic residues" evidence="6">
    <location>
        <begin position="86"/>
        <end position="103"/>
    </location>
</feature>
<keyword evidence="3 5" id="KW-1133">Transmembrane helix</keyword>
<name>A0A336MHN8_CULSO</name>
<evidence type="ECO:0000256" key="5">
    <source>
        <dbReference type="RuleBase" id="RU363122"/>
    </source>
</evidence>
<feature type="transmembrane region" description="Helical" evidence="5">
    <location>
        <begin position="176"/>
        <end position="198"/>
    </location>
</feature>
<dbReference type="EMBL" id="UFQT01000590">
    <property type="protein sequence ID" value="SSX25538.1"/>
    <property type="molecule type" value="Genomic_DNA"/>
</dbReference>
<dbReference type="VEuPathDB" id="VectorBase:CSON012449"/>
<dbReference type="PANTHER" id="PTHR10687:SF2">
    <property type="entry name" value="SECRETORY CARRIER-ASSOCIATED MEMBRANE PROTEIN"/>
    <property type="match status" value="1"/>
</dbReference>
<dbReference type="Pfam" id="PF04144">
    <property type="entry name" value="SCAMP"/>
    <property type="match status" value="1"/>
</dbReference>
<feature type="transmembrane region" description="Helical" evidence="5">
    <location>
        <begin position="210"/>
        <end position="233"/>
    </location>
</feature>
<feature type="transmembrane region" description="Helical" evidence="5">
    <location>
        <begin position="151"/>
        <end position="170"/>
    </location>
</feature>